<reference evidence="2" key="1">
    <citation type="submission" date="2021-05" db="EMBL/GenBank/DDBJ databases">
        <authorList>
            <person name="Alioto T."/>
            <person name="Alioto T."/>
            <person name="Gomez Garrido J."/>
        </authorList>
    </citation>
    <scope>NUCLEOTIDE SEQUENCE</scope>
</reference>
<name>A0A8D8SY98_9HEMI</name>
<organism evidence="2">
    <name type="scientific">Cacopsylla melanoneura</name>
    <dbReference type="NCBI Taxonomy" id="428564"/>
    <lineage>
        <taxon>Eukaryota</taxon>
        <taxon>Metazoa</taxon>
        <taxon>Ecdysozoa</taxon>
        <taxon>Arthropoda</taxon>
        <taxon>Hexapoda</taxon>
        <taxon>Insecta</taxon>
        <taxon>Pterygota</taxon>
        <taxon>Neoptera</taxon>
        <taxon>Paraneoptera</taxon>
        <taxon>Hemiptera</taxon>
        <taxon>Sternorrhyncha</taxon>
        <taxon>Psylloidea</taxon>
        <taxon>Psyllidae</taxon>
        <taxon>Psyllinae</taxon>
        <taxon>Cacopsylla</taxon>
    </lineage>
</organism>
<protein>
    <submittedName>
        <fullName evidence="2">Uncharacterized protein</fullName>
    </submittedName>
</protein>
<evidence type="ECO:0000256" key="1">
    <source>
        <dbReference type="SAM" id="MobiDB-lite"/>
    </source>
</evidence>
<feature type="compositionally biased region" description="Low complexity" evidence="1">
    <location>
        <begin position="57"/>
        <end position="69"/>
    </location>
</feature>
<feature type="region of interest" description="Disordered" evidence="1">
    <location>
        <begin position="57"/>
        <end position="77"/>
    </location>
</feature>
<dbReference type="EMBL" id="HBUF01238468">
    <property type="protein sequence ID" value="CAG6676012.1"/>
    <property type="molecule type" value="Transcribed_RNA"/>
</dbReference>
<accession>A0A8D8SY98</accession>
<evidence type="ECO:0000313" key="2">
    <source>
        <dbReference type="EMBL" id="CAG6676012.1"/>
    </source>
</evidence>
<proteinExistence type="predicted"/>
<sequence>MGFSSSSFSSSSSDDVLASVADRSPSVGGSVLRSDDVLASVPDHSPSVGGSVLGSVSSLASVSSSPPSLRHNSTQTRKSINQILSRDLSSFPKCFKCVHFMNFACWPNGDFLFNF</sequence>
<dbReference type="AlphaFoldDB" id="A0A8D8SY98"/>